<dbReference type="Pfam" id="PF20658">
    <property type="entry name" value="MSG_insertion"/>
    <property type="match status" value="1"/>
</dbReference>
<feature type="non-terminal residue" evidence="3">
    <location>
        <position position="243"/>
    </location>
</feature>
<evidence type="ECO:0000259" key="2">
    <source>
        <dbReference type="Pfam" id="PF20658"/>
    </source>
</evidence>
<evidence type="ECO:0000256" key="1">
    <source>
        <dbReference type="SAM" id="MobiDB-lite"/>
    </source>
</evidence>
<dbReference type="PANTHER" id="PTHR42739">
    <property type="entry name" value="MALATE SYNTHASE G"/>
    <property type="match status" value="1"/>
</dbReference>
<dbReference type="GO" id="GO:0005829">
    <property type="term" value="C:cytosol"/>
    <property type="evidence" value="ECO:0007669"/>
    <property type="project" value="TreeGrafter"/>
</dbReference>
<dbReference type="InterPro" id="IPR046363">
    <property type="entry name" value="MS_N_TIM-barrel_dom"/>
</dbReference>
<name>A0A813IJ35_POLGL</name>
<dbReference type="Proteomes" id="UP000626109">
    <property type="component" value="Unassembled WGS sequence"/>
</dbReference>
<comment type="caution">
    <text evidence="3">The sequence shown here is derived from an EMBL/GenBank/DDBJ whole genome shotgun (WGS) entry which is preliminary data.</text>
</comment>
<sequence length="243" mass="26584">ETVCPGTGFSSAYFWNCLEHLTLELRPELERCLARRDELQEKIDAWYAQLKQSGTDLALPEHRPACRQLLKDIGYLVPDRGPVSVTSQFIDPEIALIPAPQLVVPSDNARYVLNAINARWGSLFDALYGFDVIPETKMQENSGRGAGFDLSGKPKEPAPPTGGYNPLRGEAVIEFANGLLDEIAPLASGNWSEVSRLWPKFVGSSQQLNLLMKSGMITSLRTPSLFVGSCGNLGPPTAENIAR</sequence>
<reference evidence="3" key="1">
    <citation type="submission" date="2021-02" db="EMBL/GenBank/DDBJ databases">
        <authorList>
            <person name="Dougan E. K."/>
            <person name="Rhodes N."/>
            <person name="Thang M."/>
            <person name="Chan C."/>
        </authorList>
    </citation>
    <scope>NUCLEOTIDE SEQUENCE</scope>
</reference>
<evidence type="ECO:0000313" key="4">
    <source>
        <dbReference type="Proteomes" id="UP000626109"/>
    </source>
</evidence>
<evidence type="ECO:0000313" key="3">
    <source>
        <dbReference type="EMBL" id="CAE8654047.1"/>
    </source>
</evidence>
<dbReference type="SUPFAM" id="SSF51645">
    <property type="entry name" value="Malate synthase G"/>
    <property type="match status" value="1"/>
</dbReference>
<dbReference type="PANTHER" id="PTHR42739:SF1">
    <property type="entry name" value="MALATE SYNTHASE G"/>
    <property type="match status" value="1"/>
</dbReference>
<gene>
    <name evidence="3" type="ORF">PGLA2088_LOCUS10769</name>
</gene>
<dbReference type="Gene3D" id="3.20.20.360">
    <property type="entry name" value="Malate synthase, domain 3"/>
    <property type="match status" value="1"/>
</dbReference>
<feature type="domain" description="Malate synthase G alpha-beta insertion" evidence="2">
    <location>
        <begin position="164"/>
        <end position="238"/>
    </location>
</feature>
<feature type="non-terminal residue" evidence="3">
    <location>
        <position position="1"/>
    </location>
</feature>
<dbReference type="GO" id="GO:0006097">
    <property type="term" value="P:glyoxylate cycle"/>
    <property type="evidence" value="ECO:0007669"/>
    <property type="project" value="InterPro"/>
</dbReference>
<feature type="region of interest" description="Disordered" evidence="1">
    <location>
        <begin position="140"/>
        <end position="163"/>
    </location>
</feature>
<dbReference type="EMBL" id="CAJNNW010012165">
    <property type="protein sequence ID" value="CAE8654047.1"/>
    <property type="molecule type" value="Genomic_DNA"/>
</dbReference>
<dbReference type="GO" id="GO:0000287">
    <property type="term" value="F:magnesium ion binding"/>
    <property type="evidence" value="ECO:0007669"/>
    <property type="project" value="TreeGrafter"/>
</dbReference>
<dbReference type="AlphaFoldDB" id="A0A813IJ35"/>
<dbReference type="GO" id="GO:0004474">
    <property type="term" value="F:malate synthase activity"/>
    <property type="evidence" value="ECO:0007669"/>
    <property type="project" value="InterPro"/>
</dbReference>
<protein>
    <recommendedName>
        <fullName evidence="2">Malate synthase G alpha-beta insertion domain-containing protein</fullName>
    </recommendedName>
</protein>
<dbReference type="GO" id="GO:0009436">
    <property type="term" value="P:glyoxylate catabolic process"/>
    <property type="evidence" value="ECO:0007669"/>
    <property type="project" value="TreeGrafter"/>
</dbReference>
<dbReference type="InterPro" id="IPR006253">
    <property type="entry name" value="Malate_synthG"/>
</dbReference>
<organism evidence="3 4">
    <name type="scientific">Polarella glacialis</name>
    <name type="common">Dinoflagellate</name>
    <dbReference type="NCBI Taxonomy" id="89957"/>
    <lineage>
        <taxon>Eukaryota</taxon>
        <taxon>Sar</taxon>
        <taxon>Alveolata</taxon>
        <taxon>Dinophyceae</taxon>
        <taxon>Suessiales</taxon>
        <taxon>Suessiaceae</taxon>
        <taxon>Polarella</taxon>
    </lineage>
</organism>
<proteinExistence type="predicted"/>
<dbReference type="InterPro" id="IPR011076">
    <property type="entry name" value="Malate_synth_sf"/>
</dbReference>
<accession>A0A813IJ35</accession>
<dbReference type="InterPro" id="IPR048357">
    <property type="entry name" value="MSG_insertion"/>
</dbReference>